<dbReference type="PATRIC" id="fig|1178515.4.peg.548"/>
<dbReference type="RefSeq" id="WP_068604069.1">
    <property type="nucleotide sequence ID" value="NZ_CP011388.1"/>
</dbReference>
<dbReference type="EMBL" id="CP011388">
    <property type="protein sequence ID" value="ANE45433.1"/>
    <property type="molecule type" value="Genomic_DNA"/>
</dbReference>
<dbReference type="OrthoDB" id="2645706at2"/>
<gene>
    <name evidence="1" type="ORF">SY83_02820</name>
</gene>
<dbReference type="AlphaFoldDB" id="A0A172TF76"/>
<organism evidence="1 2">
    <name type="scientific">Paenibacillus swuensis</name>
    <dbReference type="NCBI Taxonomy" id="1178515"/>
    <lineage>
        <taxon>Bacteria</taxon>
        <taxon>Bacillati</taxon>
        <taxon>Bacillota</taxon>
        <taxon>Bacilli</taxon>
        <taxon>Bacillales</taxon>
        <taxon>Paenibacillaceae</taxon>
        <taxon>Paenibacillus</taxon>
    </lineage>
</organism>
<name>A0A172TF76_9BACL</name>
<accession>A0A172TF76</accession>
<dbReference type="KEGG" id="pswu:SY83_02820"/>
<protein>
    <recommendedName>
        <fullName evidence="3">Cohesin domain-containing protein</fullName>
    </recommendedName>
</protein>
<sequence length="125" mass="13703">MAFTTGIIVNGGVYGNTAASYTLSISNESLVNGATIQMHAFYVNNLLIREPLYQFVFFVPANTIDLRNFSVFGFIGYEVQYQATTPTPNEVVATVFALDINGNLIANQKALQSEMTFLPQLTPIP</sequence>
<evidence type="ECO:0000313" key="1">
    <source>
        <dbReference type="EMBL" id="ANE45433.1"/>
    </source>
</evidence>
<evidence type="ECO:0000313" key="2">
    <source>
        <dbReference type="Proteomes" id="UP000076927"/>
    </source>
</evidence>
<reference evidence="1 2" key="1">
    <citation type="submission" date="2015-01" db="EMBL/GenBank/DDBJ databases">
        <title>Paenibacillus swuensis/DY6/whole genome sequencing.</title>
        <authorList>
            <person name="Kim M.K."/>
            <person name="Srinivasan S."/>
            <person name="Lee J.-J."/>
        </authorList>
    </citation>
    <scope>NUCLEOTIDE SEQUENCE [LARGE SCALE GENOMIC DNA]</scope>
    <source>
        <strain evidence="1 2">DY6</strain>
    </source>
</reference>
<evidence type="ECO:0008006" key="3">
    <source>
        <dbReference type="Google" id="ProtNLM"/>
    </source>
</evidence>
<keyword evidence="2" id="KW-1185">Reference proteome</keyword>
<dbReference type="Proteomes" id="UP000076927">
    <property type="component" value="Chromosome"/>
</dbReference>
<proteinExistence type="predicted"/>